<feature type="compositionally biased region" description="Polar residues" evidence="4">
    <location>
        <begin position="1"/>
        <end position="36"/>
    </location>
</feature>
<dbReference type="Pfam" id="PF13181">
    <property type="entry name" value="TPR_8"/>
    <property type="match status" value="1"/>
</dbReference>
<dbReference type="EMBL" id="CCKQ01004716">
    <property type="protein sequence ID" value="CDW75876.1"/>
    <property type="molecule type" value="Genomic_DNA"/>
</dbReference>
<dbReference type="SMART" id="SM00028">
    <property type="entry name" value="TPR"/>
    <property type="match status" value="13"/>
</dbReference>
<dbReference type="Pfam" id="PF25062">
    <property type="entry name" value="ARM_TT21_N"/>
    <property type="match status" value="1"/>
</dbReference>
<dbReference type="InParanoid" id="A0A078A0Z6"/>
<evidence type="ECO:0000256" key="1">
    <source>
        <dbReference type="ARBA" id="ARBA00022737"/>
    </source>
</evidence>
<gene>
    <name evidence="6" type="primary">Contig3738.g3997</name>
    <name evidence="6" type="ORF">STYLEM_4871</name>
</gene>
<dbReference type="InterPro" id="IPR050498">
    <property type="entry name" value="Ycf3"/>
</dbReference>
<feature type="domain" description="Tetratricopeptide repeat protein 21A/21B N-terminal ARM repeat" evidence="5">
    <location>
        <begin position="304"/>
        <end position="477"/>
    </location>
</feature>
<feature type="region of interest" description="Disordered" evidence="4">
    <location>
        <begin position="1152"/>
        <end position="1176"/>
    </location>
</feature>
<dbReference type="PANTHER" id="PTHR44858:SF1">
    <property type="entry name" value="UDP-N-ACETYLGLUCOSAMINE--PEPTIDE N-ACETYLGLUCOSAMINYLTRANSFERASE SPINDLY-RELATED"/>
    <property type="match status" value="1"/>
</dbReference>
<dbReference type="OrthoDB" id="1926212at2759"/>
<dbReference type="SUPFAM" id="SSF48452">
    <property type="entry name" value="TPR-like"/>
    <property type="match status" value="5"/>
</dbReference>
<dbReference type="InterPro" id="IPR011990">
    <property type="entry name" value="TPR-like_helical_dom_sf"/>
</dbReference>
<dbReference type="InterPro" id="IPR019734">
    <property type="entry name" value="TPR_rpt"/>
</dbReference>
<feature type="compositionally biased region" description="Basic and acidic residues" evidence="4">
    <location>
        <begin position="1362"/>
        <end position="1371"/>
    </location>
</feature>
<feature type="region of interest" description="Disordered" evidence="4">
    <location>
        <begin position="1404"/>
        <end position="1484"/>
    </location>
</feature>
<reference evidence="6 7" key="1">
    <citation type="submission" date="2014-06" db="EMBL/GenBank/DDBJ databases">
        <authorList>
            <person name="Swart Estienne"/>
        </authorList>
    </citation>
    <scope>NUCLEOTIDE SEQUENCE [LARGE SCALE GENOMIC DNA]</scope>
    <source>
        <strain evidence="6 7">130c</strain>
    </source>
</reference>
<feature type="region of interest" description="Disordered" evidence="4">
    <location>
        <begin position="1"/>
        <end position="54"/>
    </location>
</feature>
<evidence type="ECO:0000313" key="6">
    <source>
        <dbReference type="EMBL" id="CDW75876.1"/>
    </source>
</evidence>
<feature type="repeat" description="TPR" evidence="3">
    <location>
        <begin position="903"/>
        <end position="936"/>
    </location>
</feature>
<dbReference type="InterPro" id="IPR056833">
    <property type="entry name" value="ARM_TT21_N"/>
</dbReference>
<evidence type="ECO:0000256" key="3">
    <source>
        <dbReference type="PROSITE-ProRule" id="PRU00339"/>
    </source>
</evidence>
<keyword evidence="2 3" id="KW-0802">TPR repeat</keyword>
<dbReference type="OMA" id="SMTNHKA"/>
<evidence type="ECO:0000256" key="4">
    <source>
        <dbReference type="SAM" id="MobiDB-lite"/>
    </source>
</evidence>
<evidence type="ECO:0000313" key="7">
    <source>
        <dbReference type="Proteomes" id="UP000039865"/>
    </source>
</evidence>
<dbReference type="Gene3D" id="1.25.40.10">
    <property type="entry name" value="Tetratricopeptide repeat domain"/>
    <property type="match status" value="4"/>
</dbReference>
<keyword evidence="7" id="KW-1185">Reference proteome</keyword>
<protein>
    <submittedName>
        <fullName evidence="6">Tpr domain containing protein</fullName>
    </submittedName>
</protein>
<organism evidence="6 7">
    <name type="scientific">Stylonychia lemnae</name>
    <name type="common">Ciliate</name>
    <dbReference type="NCBI Taxonomy" id="5949"/>
    <lineage>
        <taxon>Eukaryota</taxon>
        <taxon>Sar</taxon>
        <taxon>Alveolata</taxon>
        <taxon>Ciliophora</taxon>
        <taxon>Intramacronucleata</taxon>
        <taxon>Spirotrichea</taxon>
        <taxon>Stichotrichia</taxon>
        <taxon>Sporadotrichida</taxon>
        <taxon>Oxytrichidae</taxon>
        <taxon>Stylonychinae</taxon>
        <taxon>Stylonychia</taxon>
    </lineage>
</organism>
<dbReference type="PROSITE" id="PS50005">
    <property type="entry name" value="TPR"/>
    <property type="match status" value="4"/>
</dbReference>
<feature type="compositionally biased region" description="Acidic residues" evidence="4">
    <location>
        <begin position="1434"/>
        <end position="1447"/>
    </location>
</feature>
<feature type="compositionally biased region" description="Low complexity" evidence="4">
    <location>
        <begin position="39"/>
        <end position="54"/>
    </location>
</feature>
<sequence length="1504" mass="174143">MPSNSSTTRHQKPPTQYSNQLRARSQNAYNANQARKNVNRSQNSQPSSTSNNRSVTLNKQFQFANAQGYQLDPSSLGNTEQFMSLNNTTTHQQQQIQALLAANHYLQQSSSLEDANSYINQNHYHNFQPPTIQTPTTLNQNNQRRGKHVKAYSMAQSTRAGGIGPNGHNIPMLTTSQQKIGTTEQYLNQPLQLNQRIMNQTLQYNNQNNNIPQYGIAQMTPLNYSTITAGQQNESDILNNYFSYNFNLTQNNQNSAQKYGSTNTGINQYAFNPFMNYKQSGVSQSSSRISAAKLKNLNNTISHIRSFSNCSKRDFQISSKRSGITYNQSQTLQQNNKAVNQTLSNITESQLLESEEYFEQGKIFLSDKKYKEAVKAFTKSLSLNKSNFDAIFYRGVTQLDQGQPAKAIQDLNELIDTCPDYRKTMFIVLSIAYRRTNDYTGALRTLSKAIVKYPRYIEAYIARGQIYIFQKKWDKALTDFRNVISLQEDNGLGFLGQGDSLKGIDPQCMSQGLMKRGILYLQMKYSEKALEDFNKLCDLAEQQNPQQPQAISKSYFYKAKTLKKMENHNDAILHFEQVIRLSDDTFLQSSALYEIAKIKIQQKDFYEAYYNLQRATHYKLKQKKLINYKIFTEGVIFLMKRKTKTGLKLLSGLLDKLAQSSQQTQTDYITPLIYIYRAYGYFITDEYDKSLKDYIKSNQLKKLNNSAYYNMIMCQGLKSLEKKEYENAISFFTKASQKIPGNRDPYFLRAVSIVQYALHKPIKPQTKNKMLRDAKRDLNRALKHSPKDYQVMYFRGVLNFALHYFFDAITDFETVIEKSEETSAKFYLARGRCYACLSDTGLAFMDFQKLIVLEPVLPLYISHQPLQKNPMVHIYAGNLLMTTGSYEDATKAFTNADNIHKSPLALYQRSRCHVALNNMNEALKDLNKVIEISPNDKVAIADKECLTALKQAATTPQQTNQQIHEKTLYEKSANMLTKLISYEKNEHLARINHDSSIMHHHSQIIPSAQRTKTDKIRAIRRRREQDRAVNKQISQGGDNSLRKNDLRFRVANQGDDDENGDEYDDISEIDEKELEKINKRKELDEMSNFTDTKTMEDEKEEETNYYKENIFNKEDYYLYRAVMFFYSGEYEKSIQDFEQSSSIMHSNKVLYPRNQFPDDDSGNEKADDNASNGSSQTDLSDVGLCSLNIHEYSFNTVLNLLQLKEYKKATTKIDYILDTIPKKYAQQLWLIRHIVNQILGHSHLAKKDLKKAYKYDKENTVKFIDQKQNVQLNVFPQQSRLCNFFSYMKFQFPGFNGCLYMKPSFSFPFIKPPNMIPCVDNSVLEQFTAKAIPLKPEAPWIKKCSFGIKFTEEIYFTDDDREATPDEEKEYKKRKQQQQQRARAAAFIKSFSEKIILKNKIFLKEDNPPAEQQQNPGQARGGPNVAHPGVIQMEEGDEEEYEQEEFEQIPNIDGSQGMQYGQDEDEYDDDPYQDEEELMERRNQRYKMQLEELKETIQAHKYRK</sequence>
<feature type="repeat" description="TPR" evidence="3">
    <location>
        <begin position="354"/>
        <end position="387"/>
    </location>
</feature>
<dbReference type="Proteomes" id="UP000039865">
    <property type="component" value="Unassembled WGS sequence"/>
</dbReference>
<feature type="repeat" description="TPR" evidence="3">
    <location>
        <begin position="510"/>
        <end position="543"/>
    </location>
</feature>
<proteinExistence type="predicted"/>
<name>A0A078A0Z6_STYLE</name>
<feature type="region of interest" description="Disordered" evidence="4">
    <location>
        <begin position="1359"/>
        <end position="1378"/>
    </location>
</feature>
<evidence type="ECO:0000259" key="5">
    <source>
        <dbReference type="Pfam" id="PF25062"/>
    </source>
</evidence>
<feature type="compositionally biased region" description="Acidic residues" evidence="4">
    <location>
        <begin position="1462"/>
        <end position="1478"/>
    </location>
</feature>
<accession>A0A078A0Z6</accession>
<feature type="repeat" description="TPR" evidence="3">
    <location>
        <begin position="457"/>
        <end position="490"/>
    </location>
</feature>
<keyword evidence="1" id="KW-0677">Repeat</keyword>
<evidence type="ECO:0000256" key="2">
    <source>
        <dbReference type="ARBA" id="ARBA00022803"/>
    </source>
</evidence>
<dbReference type="PANTHER" id="PTHR44858">
    <property type="entry name" value="TETRATRICOPEPTIDE REPEAT PROTEIN 6"/>
    <property type="match status" value="1"/>
</dbReference>